<keyword evidence="1 4" id="KW-0816">Tricarboxylic acid cycle</keyword>
<feature type="domain" description="Lactate/malate dehydrogenase N-terminal" evidence="8">
    <location>
        <begin position="4"/>
        <end position="142"/>
    </location>
</feature>
<evidence type="ECO:0000256" key="5">
    <source>
        <dbReference type="PIRSR" id="PIRSR000102-1"/>
    </source>
</evidence>
<dbReference type="InterPro" id="IPR001236">
    <property type="entry name" value="Lactate/malate_DH_N"/>
</dbReference>
<dbReference type="Gene3D" id="3.40.50.720">
    <property type="entry name" value="NAD(P)-binding Rossmann-like Domain"/>
    <property type="match status" value="1"/>
</dbReference>
<dbReference type="EC" id="1.1.1.37" evidence="4"/>
<evidence type="ECO:0000259" key="9">
    <source>
        <dbReference type="Pfam" id="PF02866"/>
    </source>
</evidence>
<dbReference type="PANTHER" id="PTHR43128:SF16">
    <property type="entry name" value="L-LACTATE DEHYDROGENASE"/>
    <property type="match status" value="1"/>
</dbReference>
<keyword evidence="11" id="KW-1185">Reference proteome</keyword>
<dbReference type="HAMAP" id="MF_00487">
    <property type="entry name" value="Malate_dehydrog_3"/>
    <property type="match status" value="1"/>
</dbReference>
<dbReference type="AlphaFoldDB" id="A0A0U9HRD5"/>
<feature type="active site" description="Proton acceptor" evidence="4 5">
    <location>
        <position position="175"/>
    </location>
</feature>
<keyword evidence="3 4" id="KW-0520">NAD</keyword>
<dbReference type="Proteomes" id="UP000054976">
    <property type="component" value="Unassembled WGS sequence"/>
</dbReference>
<dbReference type="SUPFAM" id="SSF56327">
    <property type="entry name" value="LDH C-terminal domain-like"/>
    <property type="match status" value="1"/>
</dbReference>
<dbReference type="Pfam" id="PF02866">
    <property type="entry name" value="Ldh_1_C"/>
    <property type="match status" value="1"/>
</dbReference>
<evidence type="ECO:0000313" key="10">
    <source>
        <dbReference type="EMBL" id="GAQ95598.1"/>
    </source>
</evidence>
<feature type="binding site" evidence="4 7">
    <location>
        <position position="95"/>
    </location>
    <ligand>
        <name>NAD(+)</name>
        <dbReference type="ChEBI" id="CHEBI:57540"/>
    </ligand>
</feature>
<evidence type="ECO:0000259" key="8">
    <source>
        <dbReference type="Pfam" id="PF00056"/>
    </source>
</evidence>
<feature type="binding site" evidence="4 6">
    <location>
        <position position="120"/>
    </location>
    <ligand>
        <name>substrate</name>
    </ligand>
</feature>
<dbReference type="Pfam" id="PF00056">
    <property type="entry name" value="Ldh_1_N"/>
    <property type="match status" value="1"/>
</dbReference>
<evidence type="ECO:0000256" key="4">
    <source>
        <dbReference type="HAMAP-Rule" id="MF_00487"/>
    </source>
</evidence>
<dbReference type="InterPro" id="IPR001557">
    <property type="entry name" value="L-lactate/malate_DH"/>
</dbReference>
<dbReference type="GO" id="GO:0006099">
    <property type="term" value="P:tricarboxylic acid cycle"/>
    <property type="evidence" value="ECO:0007669"/>
    <property type="project" value="UniProtKB-UniRule"/>
</dbReference>
<evidence type="ECO:0000256" key="7">
    <source>
        <dbReference type="PIRSR" id="PIRSR000102-3"/>
    </source>
</evidence>
<comment type="function">
    <text evidence="4">Catalyzes the reversible oxidation of malate to oxaloacetate.</text>
</comment>
<proteinExistence type="inferred from homology"/>
<dbReference type="InterPro" id="IPR011275">
    <property type="entry name" value="Malate_DH_type3"/>
</dbReference>
<dbReference type="Gene3D" id="3.90.110.10">
    <property type="entry name" value="Lactate dehydrogenase/glycoside hydrolase, family 4, C-terminal"/>
    <property type="match status" value="1"/>
</dbReference>
<dbReference type="PIRSF" id="PIRSF000102">
    <property type="entry name" value="Lac_mal_DH"/>
    <property type="match status" value="1"/>
</dbReference>
<feature type="domain" description="Lactate/malate dehydrogenase C-terminal" evidence="9">
    <location>
        <begin position="147"/>
        <end position="304"/>
    </location>
</feature>
<dbReference type="InterPro" id="IPR022383">
    <property type="entry name" value="Lactate/malate_DH_C"/>
</dbReference>
<dbReference type="STRING" id="86166.TAGGR_371"/>
<feature type="binding site" evidence="4 7">
    <location>
        <begin position="9"/>
        <end position="14"/>
    </location>
    <ligand>
        <name>NAD(+)</name>
        <dbReference type="ChEBI" id="CHEBI:57540"/>
    </ligand>
</feature>
<name>A0A0U9HRD5_9BACT</name>
<comment type="catalytic activity">
    <reaction evidence="4">
        <text>(S)-malate + NAD(+) = oxaloacetate + NADH + H(+)</text>
        <dbReference type="Rhea" id="RHEA:21432"/>
        <dbReference type="ChEBI" id="CHEBI:15378"/>
        <dbReference type="ChEBI" id="CHEBI:15589"/>
        <dbReference type="ChEBI" id="CHEBI:16452"/>
        <dbReference type="ChEBI" id="CHEBI:57540"/>
        <dbReference type="ChEBI" id="CHEBI:57945"/>
        <dbReference type="EC" id="1.1.1.37"/>
    </reaction>
</comment>
<organism evidence="10 11">
    <name type="scientific">Thermodesulfovibrio aggregans</name>
    <dbReference type="NCBI Taxonomy" id="86166"/>
    <lineage>
        <taxon>Bacteria</taxon>
        <taxon>Pseudomonadati</taxon>
        <taxon>Nitrospirota</taxon>
        <taxon>Thermodesulfovibrionia</taxon>
        <taxon>Thermodesulfovibrionales</taxon>
        <taxon>Thermodesulfovibrionaceae</taxon>
        <taxon>Thermodesulfovibrio</taxon>
    </lineage>
</organism>
<dbReference type="PRINTS" id="PR00086">
    <property type="entry name" value="LLDHDRGNASE"/>
</dbReference>
<dbReference type="GO" id="GO:0004459">
    <property type="term" value="F:L-lactate dehydrogenase (NAD+) activity"/>
    <property type="evidence" value="ECO:0007669"/>
    <property type="project" value="TreeGrafter"/>
</dbReference>
<evidence type="ECO:0000256" key="2">
    <source>
        <dbReference type="ARBA" id="ARBA00023002"/>
    </source>
</evidence>
<feature type="binding site" evidence="4 6">
    <location>
        <position position="151"/>
    </location>
    <ligand>
        <name>substrate</name>
    </ligand>
</feature>
<dbReference type="GO" id="GO:0030060">
    <property type="term" value="F:L-malate dehydrogenase (NAD+) activity"/>
    <property type="evidence" value="ECO:0007669"/>
    <property type="project" value="UniProtKB-UniRule"/>
</dbReference>
<comment type="caution">
    <text evidence="10">The sequence shown here is derived from an EMBL/GenBank/DDBJ whole genome shotgun (WGS) entry which is preliminary data.</text>
</comment>
<dbReference type="InterPro" id="IPR036291">
    <property type="entry name" value="NAD(P)-bd_dom_sf"/>
</dbReference>
<evidence type="ECO:0000313" key="11">
    <source>
        <dbReference type="Proteomes" id="UP000054976"/>
    </source>
</evidence>
<dbReference type="InterPro" id="IPR015955">
    <property type="entry name" value="Lactate_DH/Glyco_Ohase_4_C"/>
</dbReference>
<feature type="binding site" evidence="4 6">
    <location>
        <position position="88"/>
    </location>
    <ligand>
        <name>substrate</name>
    </ligand>
</feature>
<dbReference type="PROSITE" id="PS00065">
    <property type="entry name" value="D_2_HYDROXYACID_DH_1"/>
    <property type="match status" value="1"/>
</dbReference>
<gene>
    <name evidence="4" type="primary">mdh</name>
    <name evidence="10" type="ORF">TAGGR_371</name>
</gene>
<protein>
    <recommendedName>
        <fullName evidence="4">Malate dehydrogenase</fullName>
        <ecNumber evidence="4">1.1.1.37</ecNumber>
    </recommendedName>
</protein>
<dbReference type="RefSeq" id="WP_059177029.1">
    <property type="nucleotide sequence ID" value="NZ_BCNO01000003.1"/>
</dbReference>
<dbReference type="FunFam" id="3.90.110.10:FF:000004">
    <property type="entry name" value="Malate dehydrogenase"/>
    <property type="match status" value="1"/>
</dbReference>
<feature type="binding site" evidence="4 7">
    <location>
        <position position="33"/>
    </location>
    <ligand>
        <name>NAD(+)</name>
        <dbReference type="ChEBI" id="CHEBI:57540"/>
    </ligand>
</feature>
<accession>A0A0U9HRD5</accession>
<evidence type="ECO:0000256" key="6">
    <source>
        <dbReference type="PIRSR" id="PIRSR000102-2"/>
    </source>
</evidence>
<dbReference type="CDD" id="cd01339">
    <property type="entry name" value="LDH-like_MDH"/>
    <property type="match status" value="1"/>
</dbReference>
<dbReference type="EMBL" id="BCNO01000003">
    <property type="protein sequence ID" value="GAQ95598.1"/>
    <property type="molecule type" value="Genomic_DNA"/>
</dbReference>
<comment type="similarity">
    <text evidence="4">Belongs to the LDH/MDH superfamily. MDH type 3 family.</text>
</comment>
<dbReference type="OrthoDB" id="9802969at2"/>
<dbReference type="PANTHER" id="PTHR43128">
    <property type="entry name" value="L-2-HYDROXYCARBOXYLATE DEHYDROGENASE (NAD(P)(+))"/>
    <property type="match status" value="1"/>
</dbReference>
<reference evidence="11" key="1">
    <citation type="submission" date="2016-01" db="EMBL/GenBank/DDBJ databases">
        <title>Draft genome sequence of Thermodesulfovibrio aggregans strain TGE-P1.</title>
        <authorList>
            <person name="Sekiguchi Y."/>
            <person name="Ohashi A."/>
            <person name="Matsuura N."/>
            <person name="Tourlousse M.D."/>
        </authorList>
    </citation>
    <scope>NUCLEOTIDE SEQUENCE [LARGE SCALE GENOMIC DNA]</scope>
    <source>
        <strain evidence="11">TGE-P1</strain>
    </source>
</reference>
<feature type="binding site" evidence="4 7">
    <location>
        <begin position="118"/>
        <end position="120"/>
    </location>
    <ligand>
        <name>NAD(+)</name>
        <dbReference type="ChEBI" id="CHEBI:57540"/>
    </ligand>
</feature>
<keyword evidence="2 4" id="KW-0560">Oxidoreductase</keyword>
<sequence length="312" mass="33439">MRKKVGIVGAGNVGATLALFAVNSGLADVVLYDIVEGMPQGKALDILQNTAVLGIEASITGTNSLDDLAGSDIVVITAGLARKPGMRRKDLLMANADIVGGIVNKLAPQCPQAIYIVVTNPMDVMAYLTLALSGVDRKRVIGMGGILDSSRFKTFISMELGVSPRDIETLVLGGHGLYMVPLVRFTTVKGIPLSKWLSQEKIEALVQRTREGGAEIVSLLKTGSAYYAPAQSTFEMIKAIILDEKRLLPCSVYLDGEYGVKDVFNGVPVVLGKQGVEKIVEVELTDEERAAFANSTEEVKSMIQILREEGKI</sequence>
<dbReference type="FunFam" id="3.40.50.720:FF:000018">
    <property type="entry name" value="Malate dehydrogenase"/>
    <property type="match status" value="1"/>
</dbReference>
<dbReference type="SUPFAM" id="SSF51735">
    <property type="entry name" value="NAD(P)-binding Rossmann-fold domains"/>
    <property type="match status" value="1"/>
</dbReference>
<feature type="binding site" evidence="4 6">
    <location>
        <position position="82"/>
    </location>
    <ligand>
        <name>substrate</name>
    </ligand>
</feature>
<dbReference type="NCBIfam" id="NF004863">
    <property type="entry name" value="PRK06223.1"/>
    <property type="match status" value="1"/>
</dbReference>
<dbReference type="InterPro" id="IPR029752">
    <property type="entry name" value="D-isomer_DH_CS1"/>
</dbReference>
<dbReference type="NCBIfam" id="TIGR01763">
    <property type="entry name" value="MalateDH_bact"/>
    <property type="match status" value="1"/>
</dbReference>
<evidence type="ECO:0000256" key="3">
    <source>
        <dbReference type="ARBA" id="ARBA00023027"/>
    </source>
</evidence>
<evidence type="ECO:0000256" key="1">
    <source>
        <dbReference type="ARBA" id="ARBA00022532"/>
    </source>
</evidence>
<dbReference type="GO" id="GO:0006089">
    <property type="term" value="P:lactate metabolic process"/>
    <property type="evidence" value="ECO:0007669"/>
    <property type="project" value="TreeGrafter"/>
</dbReference>